<feature type="signal peptide" evidence="1">
    <location>
        <begin position="1"/>
        <end position="19"/>
    </location>
</feature>
<evidence type="ECO:0000313" key="3">
    <source>
        <dbReference type="Proteomes" id="UP000801492"/>
    </source>
</evidence>
<comment type="caution">
    <text evidence="2">The sequence shown here is derived from an EMBL/GenBank/DDBJ whole genome shotgun (WGS) entry which is preliminary data.</text>
</comment>
<proteinExistence type="predicted"/>
<gene>
    <name evidence="2" type="ORF">ILUMI_14030</name>
</gene>
<protein>
    <submittedName>
        <fullName evidence="2">Uncharacterized protein</fullName>
    </submittedName>
</protein>
<keyword evidence="3" id="KW-1185">Reference proteome</keyword>
<accession>A0A8K0CWP3</accession>
<feature type="chain" id="PRO_5035435371" evidence="1">
    <location>
        <begin position="20"/>
        <end position="55"/>
    </location>
</feature>
<organism evidence="2 3">
    <name type="scientific">Ignelater luminosus</name>
    <name type="common">Cucubano</name>
    <name type="synonym">Pyrophorus luminosus</name>
    <dbReference type="NCBI Taxonomy" id="2038154"/>
    <lineage>
        <taxon>Eukaryota</taxon>
        <taxon>Metazoa</taxon>
        <taxon>Ecdysozoa</taxon>
        <taxon>Arthropoda</taxon>
        <taxon>Hexapoda</taxon>
        <taxon>Insecta</taxon>
        <taxon>Pterygota</taxon>
        <taxon>Neoptera</taxon>
        <taxon>Endopterygota</taxon>
        <taxon>Coleoptera</taxon>
        <taxon>Polyphaga</taxon>
        <taxon>Elateriformia</taxon>
        <taxon>Elateroidea</taxon>
        <taxon>Elateridae</taxon>
        <taxon>Agrypninae</taxon>
        <taxon>Pyrophorini</taxon>
        <taxon>Ignelater</taxon>
    </lineage>
</organism>
<evidence type="ECO:0000313" key="2">
    <source>
        <dbReference type="EMBL" id="KAF2892143.1"/>
    </source>
</evidence>
<evidence type="ECO:0000256" key="1">
    <source>
        <dbReference type="SAM" id="SignalP"/>
    </source>
</evidence>
<reference evidence="2" key="1">
    <citation type="submission" date="2019-08" db="EMBL/GenBank/DDBJ databases">
        <title>The genome of the North American firefly Photinus pyralis.</title>
        <authorList>
            <consortium name="Photinus pyralis genome working group"/>
            <person name="Fallon T.R."/>
            <person name="Sander Lower S.E."/>
            <person name="Weng J.-K."/>
        </authorList>
    </citation>
    <scope>NUCLEOTIDE SEQUENCE</scope>
    <source>
        <strain evidence="2">TRF0915ILg1</strain>
        <tissue evidence="2">Whole body</tissue>
    </source>
</reference>
<sequence length="55" mass="6388">MFKLLLMLVLIMSKYNLHAHEDAEGSASGQRIYPGQFPYFVQLEIRTFRARLAES</sequence>
<dbReference type="EMBL" id="VTPC01011658">
    <property type="protein sequence ID" value="KAF2892143.1"/>
    <property type="molecule type" value="Genomic_DNA"/>
</dbReference>
<keyword evidence="1" id="KW-0732">Signal</keyword>
<dbReference type="Proteomes" id="UP000801492">
    <property type="component" value="Unassembled WGS sequence"/>
</dbReference>
<dbReference type="AlphaFoldDB" id="A0A8K0CWP3"/>
<name>A0A8K0CWP3_IGNLU</name>
<feature type="non-terminal residue" evidence="2">
    <location>
        <position position="55"/>
    </location>
</feature>